<dbReference type="EMBL" id="JAGIKZ010000009">
    <property type="protein sequence ID" value="MBP2241484.1"/>
    <property type="molecule type" value="Genomic_DNA"/>
</dbReference>
<name>A0ABS4RGM9_9BACI</name>
<reference evidence="1 2" key="1">
    <citation type="submission" date="2021-03" db="EMBL/GenBank/DDBJ databases">
        <title>Genomic Encyclopedia of Type Strains, Phase IV (KMG-IV): sequencing the most valuable type-strain genomes for metagenomic binning, comparative biology and taxonomic classification.</title>
        <authorList>
            <person name="Goeker M."/>
        </authorList>
    </citation>
    <scope>NUCLEOTIDE SEQUENCE [LARGE SCALE GENOMIC DNA]</scope>
    <source>
        <strain evidence="1 2">DSM 26675</strain>
    </source>
</reference>
<organism evidence="1 2">
    <name type="scientific">Cytobacillus eiseniae</name>
    <dbReference type="NCBI Taxonomy" id="762947"/>
    <lineage>
        <taxon>Bacteria</taxon>
        <taxon>Bacillati</taxon>
        <taxon>Bacillota</taxon>
        <taxon>Bacilli</taxon>
        <taxon>Bacillales</taxon>
        <taxon>Bacillaceae</taxon>
        <taxon>Cytobacillus</taxon>
    </lineage>
</organism>
<dbReference type="RefSeq" id="WP_066396949.1">
    <property type="nucleotide sequence ID" value="NZ_JAGIKZ010000009.1"/>
</dbReference>
<gene>
    <name evidence="1" type="ORF">J2Z40_002047</name>
</gene>
<evidence type="ECO:0000313" key="2">
    <source>
        <dbReference type="Proteomes" id="UP001519293"/>
    </source>
</evidence>
<sequence length="114" mass="13469">MQGIYFINERWQAGNLTKEESIYLQKHALQAYLKDNQINAVTLNPTQLNNFYTIPHALLHDLKQHSRIHLDCLILFSEDAIADFIYSYPARWIRLKSYFDEVLFVEQALVRKAI</sequence>
<keyword evidence="2" id="KW-1185">Reference proteome</keyword>
<comment type="caution">
    <text evidence="1">The sequence shown here is derived from an EMBL/GenBank/DDBJ whole genome shotgun (WGS) entry which is preliminary data.</text>
</comment>
<protein>
    <submittedName>
        <fullName evidence="1">Uncharacterized protein</fullName>
    </submittedName>
</protein>
<evidence type="ECO:0000313" key="1">
    <source>
        <dbReference type="EMBL" id="MBP2241484.1"/>
    </source>
</evidence>
<accession>A0ABS4RGM9</accession>
<proteinExistence type="predicted"/>
<dbReference type="Proteomes" id="UP001519293">
    <property type="component" value="Unassembled WGS sequence"/>
</dbReference>